<evidence type="ECO:0000313" key="2">
    <source>
        <dbReference type="EMBL" id="TCO85314.1"/>
    </source>
</evidence>
<dbReference type="AlphaFoldDB" id="A0A4R2LEF1"/>
<dbReference type="EMBL" id="SLXA01000003">
    <property type="protein sequence ID" value="TCO85314.1"/>
    <property type="molecule type" value="Genomic_DNA"/>
</dbReference>
<keyword evidence="3" id="KW-1185">Reference proteome</keyword>
<feature type="compositionally biased region" description="Acidic residues" evidence="1">
    <location>
        <begin position="362"/>
        <end position="374"/>
    </location>
</feature>
<gene>
    <name evidence="2" type="ORF">EV212_10335</name>
</gene>
<reference evidence="2 3" key="1">
    <citation type="submission" date="2019-03" db="EMBL/GenBank/DDBJ databases">
        <title>Genomic Encyclopedia of Type Strains, Phase IV (KMG-IV): sequencing the most valuable type-strain genomes for metagenomic binning, comparative biology and taxonomic classification.</title>
        <authorList>
            <person name="Goeker M."/>
        </authorList>
    </citation>
    <scope>NUCLEOTIDE SEQUENCE [LARGE SCALE GENOMIC DNA]</scope>
    <source>
        <strain evidence="2 3">DSM 28559</strain>
    </source>
</reference>
<feature type="region of interest" description="Disordered" evidence="1">
    <location>
        <begin position="332"/>
        <end position="381"/>
    </location>
</feature>
<accession>A0A4R2LEF1</accession>
<protein>
    <submittedName>
        <fullName evidence="2">Uncharacterized protein</fullName>
    </submittedName>
</protein>
<evidence type="ECO:0000256" key="1">
    <source>
        <dbReference type="SAM" id="MobiDB-lite"/>
    </source>
</evidence>
<comment type="caution">
    <text evidence="2">The sequence shown here is derived from an EMBL/GenBank/DDBJ whole genome shotgun (WGS) entry which is preliminary data.</text>
</comment>
<organism evidence="2 3">
    <name type="scientific">Frisingicoccus caecimuris</name>
    <dbReference type="NCBI Taxonomy" id="1796636"/>
    <lineage>
        <taxon>Bacteria</taxon>
        <taxon>Bacillati</taxon>
        <taxon>Bacillota</taxon>
        <taxon>Clostridia</taxon>
        <taxon>Lachnospirales</taxon>
        <taxon>Lachnospiraceae</taxon>
        <taxon>Frisingicoccus</taxon>
    </lineage>
</organism>
<feature type="compositionally biased region" description="Low complexity" evidence="1">
    <location>
        <begin position="350"/>
        <end position="361"/>
    </location>
</feature>
<dbReference type="Proteomes" id="UP000295711">
    <property type="component" value="Unassembled WGS sequence"/>
</dbReference>
<name>A0A4R2LEF1_9FIRM</name>
<feature type="compositionally biased region" description="Polar residues" evidence="1">
    <location>
        <begin position="332"/>
        <end position="341"/>
    </location>
</feature>
<evidence type="ECO:0000313" key="3">
    <source>
        <dbReference type="Proteomes" id="UP000295711"/>
    </source>
</evidence>
<sequence length="381" mass="42300">MFRESTYSKLDENEKLGLLQETVNRDALERGEIGAPEVRFADLPANESGNAANGVINVNYDMAVRGVQTFEYNGQTIQHTMSDYNCQTLNTVLHENVHCFQDQVIDGTINIDNVQLTNEYQANDFTTSAVLQNGSYQLGSQYLTGETANGYYMYYFQSTERDAHLSAEEKTATILNSISGKYGTEASFEAYAKSVATTGYQATEQEAIQRFQNPNFVKDLNQTLQNQYFGTRVPVDPNTEKAVKAEMVATHQSLQQQMTQTNHLVTKEDTKMSFDPKPVSLEEYNQSLRDTVNAYYEHAMNDPSMSKEEAIKSTAETSEKYLDAVQEFQEAQDMQTDNNALDTADVQENGVASVDAGVPDDSVSDDGVDNDGDGVDGGMDI</sequence>
<proteinExistence type="predicted"/>